<evidence type="ECO:0000313" key="1">
    <source>
        <dbReference type="EMBL" id="CEM51532.1"/>
    </source>
</evidence>
<name>A0A0G4I3I9_9ALVE</name>
<dbReference type="VEuPathDB" id="CryptoDB:Cvel_1752"/>
<dbReference type="AlphaFoldDB" id="A0A0G4I3I9"/>
<accession>A0A0G4I3I9</accession>
<dbReference type="EMBL" id="CDMZ01004971">
    <property type="protein sequence ID" value="CEM51532.1"/>
    <property type="molecule type" value="Genomic_DNA"/>
</dbReference>
<proteinExistence type="predicted"/>
<organism evidence="1">
    <name type="scientific">Chromera velia CCMP2878</name>
    <dbReference type="NCBI Taxonomy" id="1169474"/>
    <lineage>
        <taxon>Eukaryota</taxon>
        <taxon>Sar</taxon>
        <taxon>Alveolata</taxon>
        <taxon>Colpodellida</taxon>
        <taxon>Chromeraceae</taxon>
        <taxon>Chromera</taxon>
    </lineage>
</organism>
<gene>
    <name evidence="1" type="ORF">Cvel_1752</name>
</gene>
<sequence>MHRFYPSGGFLFPSLSVEPLAASDTSMAFFNTANSRHPQDEGELKESETRVWTSLFAVSQKSLSEGGQYSYDLLQETGTALSLQRGDTSQQHPKQCAFNFKFSVKTNQIQGGES</sequence>
<protein>
    <submittedName>
        <fullName evidence="1">Uncharacterized protein</fullName>
    </submittedName>
</protein>
<reference evidence="1" key="1">
    <citation type="submission" date="2014-11" db="EMBL/GenBank/DDBJ databases">
        <authorList>
            <person name="Otto D Thomas"/>
            <person name="Naeem Raeece"/>
        </authorList>
    </citation>
    <scope>NUCLEOTIDE SEQUENCE</scope>
</reference>